<dbReference type="SUPFAM" id="SSF88946">
    <property type="entry name" value="Sigma2 domain of RNA polymerase sigma factors"/>
    <property type="match status" value="1"/>
</dbReference>
<evidence type="ECO:0000256" key="5">
    <source>
        <dbReference type="ARBA" id="ARBA00023163"/>
    </source>
</evidence>
<keyword evidence="4 6" id="KW-0238">DNA-binding</keyword>
<dbReference type="Pfam" id="PF04542">
    <property type="entry name" value="Sigma70_r2"/>
    <property type="match status" value="1"/>
</dbReference>
<evidence type="ECO:0000256" key="2">
    <source>
        <dbReference type="ARBA" id="ARBA00023015"/>
    </source>
</evidence>
<dbReference type="PANTHER" id="PTHR43133">
    <property type="entry name" value="RNA POLYMERASE ECF-TYPE SIGMA FACTO"/>
    <property type="match status" value="1"/>
</dbReference>
<feature type="domain" description="RNA polymerase sigma-70 region 2" evidence="7">
    <location>
        <begin position="7"/>
        <end position="74"/>
    </location>
</feature>
<feature type="domain" description="RNA polymerase sigma factor 70 region 4 type 2" evidence="8">
    <location>
        <begin position="104"/>
        <end position="156"/>
    </location>
</feature>
<evidence type="ECO:0000256" key="3">
    <source>
        <dbReference type="ARBA" id="ARBA00023082"/>
    </source>
</evidence>
<reference evidence="9" key="1">
    <citation type="journal article" date="2021" name="PeerJ">
        <title>Extensive microbial diversity within the chicken gut microbiome revealed by metagenomics and culture.</title>
        <authorList>
            <person name="Gilroy R."/>
            <person name="Ravi A."/>
            <person name="Getino M."/>
            <person name="Pursley I."/>
            <person name="Horton D.L."/>
            <person name="Alikhan N.F."/>
            <person name="Baker D."/>
            <person name="Gharbi K."/>
            <person name="Hall N."/>
            <person name="Watson M."/>
            <person name="Adriaenssens E.M."/>
            <person name="Foster-Nyarko E."/>
            <person name="Jarju S."/>
            <person name="Secka A."/>
            <person name="Antonio M."/>
            <person name="Oren A."/>
            <person name="Chaudhuri R.R."/>
            <person name="La Ragione R."/>
            <person name="Hildebrand F."/>
            <person name="Pallen M.J."/>
        </authorList>
    </citation>
    <scope>NUCLEOTIDE SEQUENCE</scope>
    <source>
        <strain evidence="9">ChiGjej4B4-18154</strain>
    </source>
</reference>
<protein>
    <recommendedName>
        <fullName evidence="6">RNA polymerase sigma factor</fullName>
    </recommendedName>
</protein>
<dbReference type="AlphaFoldDB" id="A0A9D2E549"/>
<evidence type="ECO:0000313" key="9">
    <source>
        <dbReference type="EMBL" id="HIZ31144.1"/>
    </source>
</evidence>
<dbReference type="NCBIfam" id="TIGR02937">
    <property type="entry name" value="sigma70-ECF"/>
    <property type="match status" value="1"/>
</dbReference>
<dbReference type="Pfam" id="PF08281">
    <property type="entry name" value="Sigma70_r4_2"/>
    <property type="match status" value="1"/>
</dbReference>
<name>A0A9D2E549_9FIRM</name>
<comment type="similarity">
    <text evidence="1 6">Belongs to the sigma-70 factor family. ECF subfamily.</text>
</comment>
<dbReference type="SUPFAM" id="SSF88659">
    <property type="entry name" value="Sigma3 and sigma4 domains of RNA polymerase sigma factors"/>
    <property type="match status" value="1"/>
</dbReference>
<dbReference type="GO" id="GO:0006352">
    <property type="term" value="P:DNA-templated transcription initiation"/>
    <property type="evidence" value="ECO:0007669"/>
    <property type="project" value="InterPro"/>
</dbReference>
<dbReference type="GO" id="GO:0016987">
    <property type="term" value="F:sigma factor activity"/>
    <property type="evidence" value="ECO:0007669"/>
    <property type="project" value="UniProtKB-KW"/>
</dbReference>
<reference evidence="9" key="2">
    <citation type="submission" date="2021-04" db="EMBL/GenBank/DDBJ databases">
        <authorList>
            <person name="Gilroy R."/>
        </authorList>
    </citation>
    <scope>NUCLEOTIDE SEQUENCE</scope>
    <source>
        <strain evidence="9">ChiGjej4B4-18154</strain>
    </source>
</reference>
<evidence type="ECO:0000313" key="10">
    <source>
        <dbReference type="Proteomes" id="UP000824035"/>
    </source>
</evidence>
<dbReference type="PANTHER" id="PTHR43133:SF60">
    <property type="entry name" value="RNA POLYMERASE SIGMA FACTOR SIGV"/>
    <property type="match status" value="1"/>
</dbReference>
<dbReference type="InterPro" id="IPR014284">
    <property type="entry name" value="RNA_pol_sigma-70_dom"/>
</dbReference>
<keyword evidence="5 6" id="KW-0804">Transcription</keyword>
<dbReference type="PROSITE" id="PS01063">
    <property type="entry name" value="SIGMA70_ECF"/>
    <property type="match status" value="1"/>
</dbReference>
<dbReference type="GO" id="GO:0003677">
    <property type="term" value="F:DNA binding"/>
    <property type="evidence" value="ECO:0007669"/>
    <property type="project" value="UniProtKB-KW"/>
</dbReference>
<dbReference type="InterPro" id="IPR013325">
    <property type="entry name" value="RNA_pol_sigma_r2"/>
</dbReference>
<dbReference type="InterPro" id="IPR013324">
    <property type="entry name" value="RNA_pol_sigma_r3/r4-like"/>
</dbReference>
<dbReference type="RefSeq" id="WP_394968669.1">
    <property type="nucleotide sequence ID" value="NZ_CALXHM010000026.1"/>
</dbReference>
<evidence type="ECO:0000256" key="6">
    <source>
        <dbReference type="RuleBase" id="RU000716"/>
    </source>
</evidence>
<evidence type="ECO:0000256" key="4">
    <source>
        <dbReference type="ARBA" id="ARBA00023125"/>
    </source>
</evidence>
<dbReference type="Gene3D" id="1.10.10.10">
    <property type="entry name" value="Winged helix-like DNA-binding domain superfamily/Winged helix DNA-binding domain"/>
    <property type="match status" value="1"/>
</dbReference>
<dbReference type="Gene3D" id="1.10.1740.10">
    <property type="match status" value="1"/>
</dbReference>
<evidence type="ECO:0000256" key="1">
    <source>
        <dbReference type="ARBA" id="ARBA00010641"/>
    </source>
</evidence>
<dbReference type="InterPro" id="IPR000838">
    <property type="entry name" value="RNA_pol_sigma70_ECF_CS"/>
</dbReference>
<keyword evidence="3 6" id="KW-0731">Sigma factor</keyword>
<dbReference type="InterPro" id="IPR013249">
    <property type="entry name" value="RNA_pol_sigma70_r4_t2"/>
</dbReference>
<organism evidence="9 10">
    <name type="scientific">Candidatus Allofournierella merdipullorum</name>
    <dbReference type="NCBI Taxonomy" id="2838595"/>
    <lineage>
        <taxon>Bacteria</taxon>
        <taxon>Bacillati</taxon>
        <taxon>Bacillota</taxon>
        <taxon>Clostridia</taxon>
        <taxon>Eubacteriales</taxon>
        <taxon>Oscillospiraceae</taxon>
        <taxon>Allofournierella</taxon>
    </lineage>
</organism>
<proteinExistence type="inferred from homology"/>
<comment type="caution">
    <text evidence="9">The sequence shown here is derived from an EMBL/GenBank/DDBJ whole genome shotgun (WGS) entry which is preliminary data.</text>
</comment>
<sequence length="168" mass="19616">MEDERLLYAKYYSDVYKFVLKLTCFDKSLAEDLTQETFLQAFISFKRFEGRASVKTWLIAIAKNVAFAYFRKHKDRPLLTEEDIGRHSDPHVFVATVEQREQVRCVLSVIKALPPKTADVMILRLIAELPFEQIGDQLQMSPGSARVLFMRGKNELLKQMKERYGYEI</sequence>
<dbReference type="InterPro" id="IPR007627">
    <property type="entry name" value="RNA_pol_sigma70_r2"/>
</dbReference>
<keyword evidence="2 6" id="KW-0805">Transcription regulation</keyword>
<dbReference type="InterPro" id="IPR036388">
    <property type="entry name" value="WH-like_DNA-bd_sf"/>
</dbReference>
<evidence type="ECO:0000259" key="7">
    <source>
        <dbReference type="Pfam" id="PF04542"/>
    </source>
</evidence>
<dbReference type="GO" id="GO:0006950">
    <property type="term" value="P:response to stress"/>
    <property type="evidence" value="ECO:0007669"/>
    <property type="project" value="UniProtKB-ARBA"/>
</dbReference>
<dbReference type="InterPro" id="IPR039425">
    <property type="entry name" value="RNA_pol_sigma-70-like"/>
</dbReference>
<accession>A0A9D2E549</accession>
<dbReference type="Proteomes" id="UP000824035">
    <property type="component" value="Unassembled WGS sequence"/>
</dbReference>
<evidence type="ECO:0000259" key="8">
    <source>
        <dbReference type="Pfam" id="PF08281"/>
    </source>
</evidence>
<dbReference type="EMBL" id="DXBV01000076">
    <property type="protein sequence ID" value="HIZ31144.1"/>
    <property type="molecule type" value="Genomic_DNA"/>
</dbReference>
<gene>
    <name evidence="9" type="ORF">H9813_07960</name>
</gene>